<gene>
    <name evidence="2" type="ORF">TRIATDRAFT_273248</name>
</gene>
<dbReference type="HOGENOM" id="CLU_711858_0_0_1"/>
<dbReference type="eggNOG" id="ENOG502RKH4">
    <property type="taxonomic scope" value="Eukaryota"/>
</dbReference>
<keyword evidence="3" id="KW-1185">Reference proteome</keyword>
<evidence type="ECO:0000313" key="3">
    <source>
        <dbReference type="Proteomes" id="UP000005426"/>
    </source>
</evidence>
<dbReference type="KEGG" id="tatv:25779305"/>
<dbReference type="Proteomes" id="UP000005426">
    <property type="component" value="Unassembled WGS sequence"/>
</dbReference>
<accession>G9NSH7</accession>
<feature type="compositionally biased region" description="Basic residues" evidence="1">
    <location>
        <begin position="197"/>
        <end position="206"/>
    </location>
</feature>
<feature type="region of interest" description="Disordered" evidence="1">
    <location>
        <begin position="196"/>
        <end position="263"/>
    </location>
</feature>
<sequence length="388" mass="44070">MRYLRCCRGSSETVFAPRYSPNGALQVVPDEEPQVIPTDESQVITNDASQFISDDESQIIPNDAPQVIPRDEPHFISDDAPTLRICFAAMAQGIRGSRWKCREYQIRFQNLVTWRHIFDHLDTPSVPDSDSLGQGDESSSYNNTELYMTTAAYGEEEAFEVECDGKIGDSRAAKSESRWSLSTTLSTLSLETVRASAKSHSKKKTSTKTSLPSDSVQKMRLKSKQTDSSKHSQQPPTYTRSQQQHASYNSADGAEEEKRRRHQDALEQLEANSFQPQLGTLKHQAWSKLRMLIANGLDEEAREYFPKVVEGQEALLLPITQKRNSFKVNMQNTRASDIEDAKAALTQIEYWKWRNVVILVRDGDTPLEQTEWRIMEKPLVLDWASSFI</sequence>
<evidence type="ECO:0000256" key="1">
    <source>
        <dbReference type="SAM" id="MobiDB-lite"/>
    </source>
</evidence>
<comment type="caution">
    <text evidence="2">The sequence shown here is derived from an EMBL/GenBank/DDBJ whole genome shotgun (WGS) entry which is preliminary data.</text>
</comment>
<name>G9NSH7_HYPAI</name>
<evidence type="ECO:0000313" key="2">
    <source>
        <dbReference type="EMBL" id="EHK46376.1"/>
    </source>
</evidence>
<protein>
    <submittedName>
        <fullName evidence="2">Uncharacterized protein</fullName>
    </submittedName>
</protein>
<dbReference type="GeneID" id="25779305"/>
<feature type="compositionally biased region" description="Polar residues" evidence="1">
    <location>
        <begin position="231"/>
        <end position="250"/>
    </location>
</feature>
<reference evidence="2 3" key="1">
    <citation type="journal article" date="2011" name="Genome Biol.">
        <title>Comparative genome sequence analysis underscores mycoparasitism as the ancestral life style of Trichoderma.</title>
        <authorList>
            <person name="Kubicek C.P."/>
            <person name="Herrera-Estrella A."/>
            <person name="Seidl-Seiboth V."/>
            <person name="Martinez D.A."/>
            <person name="Druzhinina I.S."/>
            <person name="Thon M."/>
            <person name="Zeilinger S."/>
            <person name="Casas-Flores S."/>
            <person name="Horwitz B.A."/>
            <person name="Mukherjee P.K."/>
            <person name="Mukherjee M."/>
            <person name="Kredics L."/>
            <person name="Alcaraz L.D."/>
            <person name="Aerts A."/>
            <person name="Antal Z."/>
            <person name="Atanasova L."/>
            <person name="Cervantes-Badillo M.G."/>
            <person name="Challacombe J."/>
            <person name="Chertkov O."/>
            <person name="McCluskey K."/>
            <person name="Coulpier F."/>
            <person name="Deshpande N."/>
            <person name="von Doehren H."/>
            <person name="Ebbole D.J."/>
            <person name="Esquivel-Naranjo E.U."/>
            <person name="Fekete E."/>
            <person name="Flipphi M."/>
            <person name="Glaser F."/>
            <person name="Gomez-Rodriguez E.Y."/>
            <person name="Gruber S."/>
            <person name="Han C."/>
            <person name="Henrissat B."/>
            <person name="Hermosa R."/>
            <person name="Hernandez-Onate M."/>
            <person name="Karaffa L."/>
            <person name="Kosti I."/>
            <person name="Le Crom S."/>
            <person name="Lindquist E."/>
            <person name="Lucas S."/>
            <person name="Luebeck M."/>
            <person name="Luebeck P.S."/>
            <person name="Margeot A."/>
            <person name="Metz B."/>
            <person name="Misra M."/>
            <person name="Nevalainen H."/>
            <person name="Omann M."/>
            <person name="Packer N."/>
            <person name="Perrone G."/>
            <person name="Uresti-Rivera E.E."/>
            <person name="Salamov A."/>
            <person name="Schmoll M."/>
            <person name="Seiboth B."/>
            <person name="Shapiro H."/>
            <person name="Sukno S."/>
            <person name="Tamayo-Ramos J.A."/>
            <person name="Tisch D."/>
            <person name="Wiest A."/>
            <person name="Wilkinson H.H."/>
            <person name="Zhang M."/>
            <person name="Coutinho P.M."/>
            <person name="Kenerley C.M."/>
            <person name="Monte E."/>
            <person name="Baker S.E."/>
            <person name="Grigoriev I.V."/>
        </authorList>
    </citation>
    <scope>NUCLEOTIDE SEQUENCE [LARGE SCALE GENOMIC DNA]</scope>
    <source>
        <strain evidence="3">ATCC 20476 / IMI 206040</strain>
    </source>
</reference>
<organism evidence="2 3">
    <name type="scientific">Hypocrea atroviridis (strain ATCC 20476 / IMI 206040)</name>
    <name type="common">Trichoderma atroviride</name>
    <dbReference type="NCBI Taxonomy" id="452589"/>
    <lineage>
        <taxon>Eukaryota</taxon>
        <taxon>Fungi</taxon>
        <taxon>Dikarya</taxon>
        <taxon>Ascomycota</taxon>
        <taxon>Pezizomycotina</taxon>
        <taxon>Sordariomycetes</taxon>
        <taxon>Hypocreomycetidae</taxon>
        <taxon>Hypocreales</taxon>
        <taxon>Hypocreaceae</taxon>
        <taxon>Trichoderma</taxon>
    </lineage>
</organism>
<dbReference type="OrthoDB" id="4898829at2759"/>
<proteinExistence type="predicted"/>
<dbReference type="EMBL" id="ABDG02000022">
    <property type="protein sequence ID" value="EHK46376.1"/>
    <property type="molecule type" value="Genomic_DNA"/>
</dbReference>
<dbReference type="AlphaFoldDB" id="G9NSH7"/>